<accession>A0ABP9V579</accession>
<dbReference type="EMBL" id="BAABRN010000001">
    <property type="protein sequence ID" value="GAA5500445.1"/>
    <property type="molecule type" value="Genomic_DNA"/>
</dbReference>
<gene>
    <name evidence="2" type="ORF">Dxin01_00166</name>
</gene>
<evidence type="ECO:0000256" key="1">
    <source>
        <dbReference type="SAM" id="Phobius"/>
    </source>
</evidence>
<keyword evidence="1" id="KW-1133">Transmembrane helix</keyword>
<reference evidence="2 3" key="1">
    <citation type="submission" date="2024-02" db="EMBL/GenBank/DDBJ databases">
        <title>Deinococcus xinjiangensis NBRC 107630.</title>
        <authorList>
            <person name="Ichikawa N."/>
            <person name="Katano-Makiyama Y."/>
            <person name="Hidaka K."/>
        </authorList>
    </citation>
    <scope>NUCLEOTIDE SEQUENCE [LARGE SCALE GENOMIC DNA]</scope>
    <source>
        <strain evidence="2 3">NBRC 107630</strain>
    </source>
</reference>
<organism evidence="2 3">
    <name type="scientific">Deinococcus xinjiangensis</name>
    <dbReference type="NCBI Taxonomy" id="457454"/>
    <lineage>
        <taxon>Bacteria</taxon>
        <taxon>Thermotogati</taxon>
        <taxon>Deinococcota</taxon>
        <taxon>Deinococci</taxon>
        <taxon>Deinococcales</taxon>
        <taxon>Deinococcaceae</taxon>
        <taxon>Deinococcus</taxon>
    </lineage>
</organism>
<keyword evidence="1" id="KW-0812">Transmembrane</keyword>
<dbReference type="Proteomes" id="UP001458946">
    <property type="component" value="Unassembled WGS sequence"/>
</dbReference>
<evidence type="ECO:0000313" key="3">
    <source>
        <dbReference type="Proteomes" id="UP001458946"/>
    </source>
</evidence>
<keyword evidence="1" id="KW-0472">Membrane</keyword>
<dbReference type="RefSeq" id="WP_353540430.1">
    <property type="nucleotide sequence ID" value="NZ_BAABRN010000001.1"/>
</dbReference>
<feature type="transmembrane region" description="Helical" evidence="1">
    <location>
        <begin position="6"/>
        <end position="24"/>
    </location>
</feature>
<evidence type="ECO:0000313" key="2">
    <source>
        <dbReference type="EMBL" id="GAA5500445.1"/>
    </source>
</evidence>
<proteinExistence type="predicted"/>
<protein>
    <submittedName>
        <fullName evidence="2">Uncharacterized protein</fullName>
    </submittedName>
</protein>
<name>A0ABP9V579_9DEIO</name>
<comment type="caution">
    <text evidence="2">The sequence shown here is derived from an EMBL/GenBank/DDBJ whole genome shotgun (WGS) entry which is preliminary data.</text>
</comment>
<sequence length="106" mass="11628">MTTLIVTLYAVIAVCAFLALYLAAKKSYSAVGPAISAETHDWAIEREAERIVREKEQDIKTGRLDRASAESTAVADLTELYPLTNKQARRFILSSLNRLNTGGLVS</sequence>
<keyword evidence="3" id="KW-1185">Reference proteome</keyword>